<dbReference type="Proteomes" id="UP000187344">
    <property type="component" value="Unassembled WGS sequence"/>
</dbReference>
<keyword evidence="1" id="KW-0732">Signal</keyword>
<feature type="chain" id="PRO_5013158753" evidence="1">
    <location>
        <begin position="30"/>
        <end position="90"/>
    </location>
</feature>
<gene>
    <name evidence="3" type="ORF">PEB0149_020240</name>
</gene>
<evidence type="ECO:0000313" key="4">
    <source>
        <dbReference type="Proteomes" id="UP000187344"/>
    </source>
</evidence>
<evidence type="ECO:0000256" key="1">
    <source>
        <dbReference type="SAM" id="SignalP"/>
    </source>
</evidence>
<dbReference type="Pfam" id="PF13670">
    <property type="entry name" value="PepSY_2"/>
    <property type="match status" value="1"/>
</dbReference>
<evidence type="ECO:0000259" key="2">
    <source>
        <dbReference type="Pfam" id="PF13670"/>
    </source>
</evidence>
<dbReference type="AlphaFoldDB" id="A0A1R0FCA6"/>
<accession>A0A1R0FCA6</accession>
<comment type="caution">
    <text evidence="3">The sequence shown here is derived from an EMBL/GenBank/DDBJ whole genome shotgun (WGS) entry which is preliminary data.</text>
</comment>
<evidence type="ECO:0000313" key="3">
    <source>
        <dbReference type="EMBL" id="OLY44554.1"/>
    </source>
</evidence>
<dbReference type="EMBL" id="LXYT01000001">
    <property type="protein sequence ID" value="OLY44554.1"/>
    <property type="molecule type" value="Genomic_DNA"/>
</dbReference>
<sequence length="90" mass="10113">MIMNKIRMIALAAATATIGLAGFSSSSFAAENARISWSALTTKLEQSGFKIRELDEKHEGWKAEVIDKNNQRLKLYIDRQGNITRQKVDD</sequence>
<proteinExistence type="predicted"/>
<dbReference type="RefSeq" id="WP_075869671.1">
    <property type="nucleotide sequence ID" value="NZ_CALYQA010000005.1"/>
</dbReference>
<name>A0A1R0FCA6_9HYPH</name>
<dbReference type="OrthoDB" id="7926542at2"/>
<protein>
    <submittedName>
        <fullName evidence="3">Peptidase propeptide and YPEB domain-containing protein</fullName>
    </submittedName>
</protein>
<organism evidence="3 4">
    <name type="scientific">Bartonella apis</name>
    <dbReference type="NCBI Taxonomy" id="1686310"/>
    <lineage>
        <taxon>Bacteria</taxon>
        <taxon>Pseudomonadati</taxon>
        <taxon>Pseudomonadota</taxon>
        <taxon>Alphaproteobacteria</taxon>
        <taxon>Hyphomicrobiales</taxon>
        <taxon>Bartonellaceae</taxon>
        <taxon>Bartonella</taxon>
    </lineage>
</organism>
<keyword evidence="4" id="KW-1185">Reference proteome</keyword>
<dbReference type="InterPro" id="IPR025711">
    <property type="entry name" value="PepSY"/>
</dbReference>
<feature type="signal peptide" evidence="1">
    <location>
        <begin position="1"/>
        <end position="29"/>
    </location>
</feature>
<reference evidence="3 4" key="1">
    <citation type="submission" date="2016-12" db="EMBL/GenBank/DDBJ databases">
        <title>Comparative genomics of Bartonella apis.</title>
        <authorList>
            <person name="Engel P."/>
        </authorList>
    </citation>
    <scope>NUCLEOTIDE SEQUENCE [LARGE SCALE GENOMIC DNA]</scope>
    <source>
        <strain evidence="3 4">PEB0149</strain>
    </source>
</reference>
<dbReference type="GeneID" id="92990823"/>
<feature type="domain" description="PepSY" evidence="2">
    <location>
        <begin position="9"/>
        <end position="80"/>
    </location>
</feature>